<dbReference type="InterPro" id="IPR027417">
    <property type="entry name" value="P-loop_NTPase"/>
</dbReference>
<evidence type="ECO:0008006" key="3">
    <source>
        <dbReference type="Google" id="ProtNLM"/>
    </source>
</evidence>
<dbReference type="Gene3D" id="3.40.50.300">
    <property type="entry name" value="P-loop containing nucleotide triphosphate hydrolases"/>
    <property type="match status" value="1"/>
</dbReference>
<protein>
    <recommendedName>
        <fullName evidence="3">ATPase domain protein, prokaryote domain protein</fullName>
    </recommendedName>
</protein>
<dbReference type="SUPFAM" id="SSF52540">
    <property type="entry name" value="P-loop containing nucleoside triphosphate hydrolases"/>
    <property type="match status" value="1"/>
</dbReference>
<keyword evidence="2" id="KW-1185">Reference proteome</keyword>
<proteinExistence type="predicted"/>
<dbReference type="Proteomes" id="UP000033423">
    <property type="component" value="Unassembled WGS sequence"/>
</dbReference>
<sequence>MRHFYSYGPVDREEHFCVPRTQLTETCTGLLVGNINKGGHYFTIWAPRQTGKTWLMRQVRDEILVRHSERFVVGAMSMQGVSLTEGGPVEEFLGKLPRLMKKTFKVTVDTPDDWEGFSDFFLRDGGLFDRPVILFIDEFDKLPPLLIDRLVNQFRDMYLDRESYLLHGLALIGVRAVLGVESERGSPFNVQRSMHIPNFNREDVFELFQQYMNETGQVIEPGVINRVYDVTRGQPGLVGWFGEILTEMYNPGIDNAIDTAFFEQTYQSVLTTQWNNTVLNLVKKARGNYTGHVIKLFTSSDVPFKIDENWCSYLYFNGVIDSETTSDRLGRKIDICRFTCPFIQERLYSALSIDLMGETLPATALELLDTLEDVFEPGGWNLAALLKRYKGYLTRLKAKGLNPWHGQPRRADLNYTEAVGHFHLYAWLQAAVGGRCIISPEFPTGNGKVDIHLRCGNTEGIIEVKSFTNMYDLEIGKQQAARYAVSLGKDAVTIALFVPSDDKEVHESLSTADTLDGVTVTVVSIGWMAGIKD</sequence>
<dbReference type="EMBL" id="LACI01000457">
    <property type="protein sequence ID" value="KJU86785.1"/>
    <property type="molecule type" value="Genomic_DNA"/>
</dbReference>
<gene>
    <name evidence="1" type="ORF">MBAV_001020</name>
</gene>
<dbReference type="Pfam" id="PF14516">
    <property type="entry name" value="AAA_35"/>
    <property type="match status" value="1"/>
</dbReference>
<reference evidence="1 2" key="1">
    <citation type="submission" date="2015-02" db="EMBL/GenBank/DDBJ databases">
        <title>Single-cell genomics of uncultivated deep-branching MTB reveals a conserved set of magnetosome genes.</title>
        <authorList>
            <person name="Kolinko S."/>
            <person name="Richter M."/>
            <person name="Glockner F.O."/>
            <person name="Brachmann A."/>
            <person name="Schuler D."/>
        </authorList>
    </citation>
    <scope>NUCLEOTIDE SEQUENCE [LARGE SCALE GENOMIC DNA]</scope>
    <source>
        <strain evidence="1">TM-1</strain>
    </source>
</reference>
<evidence type="ECO:0000313" key="2">
    <source>
        <dbReference type="Proteomes" id="UP000033423"/>
    </source>
</evidence>
<dbReference type="AlphaFoldDB" id="A0A0F3GY43"/>
<accession>A0A0F3GY43</accession>
<comment type="caution">
    <text evidence="1">The sequence shown here is derived from an EMBL/GenBank/DDBJ whole genome shotgun (WGS) entry which is preliminary data.</text>
</comment>
<name>A0A0F3GY43_9BACT</name>
<evidence type="ECO:0000313" key="1">
    <source>
        <dbReference type="EMBL" id="KJU86785.1"/>
    </source>
</evidence>
<organism evidence="1 2">
    <name type="scientific">Candidatus Magnetobacterium bavaricum</name>
    <dbReference type="NCBI Taxonomy" id="29290"/>
    <lineage>
        <taxon>Bacteria</taxon>
        <taxon>Pseudomonadati</taxon>
        <taxon>Nitrospirota</taxon>
        <taxon>Thermodesulfovibrionia</taxon>
        <taxon>Thermodesulfovibrionales</taxon>
        <taxon>Candidatus Magnetobacteriaceae</taxon>
        <taxon>Candidatus Magnetobacterium</taxon>
    </lineage>
</organism>